<evidence type="ECO:0000256" key="1">
    <source>
        <dbReference type="SAM" id="SignalP"/>
    </source>
</evidence>
<name>A0A5B0NHJ6_PUCGR</name>
<dbReference type="Proteomes" id="UP000325313">
    <property type="component" value="Unassembled WGS sequence"/>
</dbReference>
<proteinExistence type="predicted"/>
<comment type="caution">
    <text evidence="2">The sequence shown here is derived from an EMBL/GenBank/DDBJ whole genome shotgun (WGS) entry which is preliminary data.</text>
</comment>
<sequence length="132" mass="15082">MNPITIIFGIFISLTPHYVIPGSQIACEACRDIAYELIVIGERPASDDCGEYLGGNEVCKFQRSKKYYKCRRESCRAVTVKNKQCQHRQQEPCGHENRFVFEPPITPQSEGSSSEKVVTSEMIGNRQYFHFI</sequence>
<accession>A0A5B0NHJ6</accession>
<feature type="signal peptide" evidence="1">
    <location>
        <begin position="1"/>
        <end position="21"/>
    </location>
</feature>
<evidence type="ECO:0000313" key="3">
    <source>
        <dbReference type="Proteomes" id="UP000325313"/>
    </source>
</evidence>
<protein>
    <submittedName>
        <fullName evidence="2">Uncharacterized protein</fullName>
    </submittedName>
</protein>
<organism evidence="2 3">
    <name type="scientific">Puccinia graminis f. sp. tritici</name>
    <dbReference type="NCBI Taxonomy" id="56615"/>
    <lineage>
        <taxon>Eukaryota</taxon>
        <taxon>Fungi</taxon>
        <taxon>Dikarya</taxon>
        <taxon>Basidiomycota</taxon>
        <taxon>Pucciniomycotina</taxon>
        <taxon>Pucciniomycetes</taxon>
        <taxon>Pucciniales</taxon>
        <taxon>Pucciniaceae</taxon>
        <taxon>Puccinia</taxon>
    </lineage>
</organism>
<gene>
    <name evidence="2" type="ORF">PGTUg99_027075</name>
</gene>
<feature type="chain" id="PRO_5022663650" evidence="1">
    <location>
        <begin position="22"/>
        <end position="132"/>
    </location>
</feature>
<reference evidence="2 3" key="1">
    <citation type="submission" date="2019-05" db="EMBL/GenBank/DDBJ databases">
        <title>Emergence of the Ug99 lineage of the wheat stem rust pathogen through somatic hybridization.</title>
        <authorList>
            <person name="Li F."/>
            <person name="Upadhyaya N.M."/>
            <person name="Sperschneider J."/>
            <person name="Matny O."/>
            <person name="Nguyen-Phuc H."/>
            <person name="Mago R."/>
            <person name="Raley C."/>
            <person name="Miller M.E."/>
            <person name="Silverstein K.A.T."/>
            <person name="Henningsen E."/>
            <person name="Hirsch C.D."/>
            <person name="Visser B."/>
            <person name="Pretorius Z.A."/>
            <person name="Steffenson B.J."/>
            <person name="Schwessinger B."/>
            <person name="Dodds P.N."/>
            <person name="Figueroa M."/>
        </authorList>
    </citation>
    <scope>NUCLEOTIDE SEQUENCE [LARGE SCALE GENOMIC DNA]</scope>
    <source>
        <strain evidence="2 3">Ug99</strain>
    </source>
</reference>
<evidence type="ECO:0000313" key="2">
    <source>
        <dbReference type="EMBL" id="KAA1088074.1"/>
    </source>
</evidence>
<dbReference type="AlphaFoldDB" id="A0A5B0NHJ6"/>
<keyword evidence="1" id="KW-0732">Signal</keyword>
<dbReference type="EMBL" id="VDEP01000408">
    <property type="protein sequence ID" value="KAA1088074.1"/>
    <property type="molecule type" value="Genomic_DNA"/>
</dbReference>